<dbReference type="AlphaFoldDB" id="A0A3P3Y8C0"/>
<proteinExistence type="predicted"/>
<geneLocation type="mitochondrion" evidence="1"/>
<name>A0A3P3Y8C0_PLABS</name>
<sequence>MPHRGTRDIPDHPVDVTATPVLTLEALSRQALRAPISRTPAQECRMISHSRFCLHTVPAAVATSESLTTGAGTLDDTFATLVADGHPAFSILELESGLNNRWVTRSLEPGLYLLFAGRRLPPRP</sequence>
<evidence type="ECO:0000313" key="2">
    <source>
        <dbReference type="Proteomes" id="UP000290189"/>
    </source>
</evidence>
<dbReference type="Proteomes" id="UP000290189">
    <property type="component" value="Unassembled WGS sequence"/>
</dbReference>
<dbReference type="EMBL" id="OVEO01000005">
    <property type="protein sequence ID" value="SPQ96230.1"/>
    <property type="molecule type" value="Genomic_DNA"/>
</dbReference>
<keyword evidence="1" id="KW-0496">Mitochondrion</keyword>
<evidence type="ECO:0000313" key="1">
    <source>
        <dbReference type="EMBL" id="SPQ96230.1"/>
    </source>
</evidence>
<gene>
    <name evidence="1" type="ORF">PLBR_LOCUS3445</name>
</gene>
<organism evidence="1 2">
    <name type="scientific">Plasmodiophora brassicae</name>
    <name type="common">Clubroot disease agent</name>
    <dbReference type="NCBI Taxonomy" id="37360"/>
    <lineage>
        <taxon>Eukaryota</taxon>
        <taxon>Sar</taxon>
        <taxon>Rhizaria</taxon>
        <taxon>Endomyxa</taxon>
        <taxon>Phytomyxea</taxon>
        <taxon>Plasmodiophorida</taxon>
        <taxon>Plasmodiophoridae</taxon>
        <taxon>Plasmodiophora</taxon>
    </lineage>
</organism>
<accession>A0A3P3Y8C0</accession>
<reference evidence="1 2" key="1">
    <citation type="submission" date="2018-03" db="EMBL/GenBank/DDBJ databases">
        <authorList>
            <person name="Fogelqvist J."/>
        </authorList>
    </citation>
    <scope>NUCLEOTIDE SEQUENCE [LARGE SCALE GENOMIC DNA]</scope>
</reference>
<protein>
    <submittedName>
        <fullName evidence="1">Uncharacterized protein</fullName>
    </submittedName>
</protein>